<dbReference type="SMART" id="SM00356">
    <property type="entry name" value="ZnF_C3H1"/>
    <property type="match status" value="3"/>
</dbReference>
<feature type="region of interest" description="Disordered" evidence="6">
    <location>
        <begin position="765"/>
        <end position="787"/>
    </location>
</feature>
<keyword evidence="2" id="KW-0677">Repeat</keyword>
<dbReference type="OrthoDB" id="410307at2759"/>
<feature type="compositionally biased region" description="Basic residues" evidence="6">
    <location>
        <begin position="57"/>
        <end position="66"/>
    </location>
</feature>
<evidence type="ECO:0000256" key="2">
    <source>
        <dbReference type="ARBA" id="ARBA00022737"/>
    </source>
</evidence>
<feature type="domain" description="C3H1-type" evidence="7">
    <location>
        <begin position="330"/>
        <end position="358"/>
    </location>
</feature>
<dbReference type="PANTHER" id="PTHR12547:SF18">
    <property type="entry name" value="PROTEIN TIS11"/>
    <property type="match status" value="1"/>
</dbReference>
<dbReference type="InterPro" id="IPR036855">
    <property type="entry name" value="Znf_CCCH_sf"/>
</dbReference>
<feature type="zinc finger region" description="C3H1-type" evidence="5">
    <location>
        <begin position="295"/>
        <end position="322"/>
    </location>
</feature>
<feature type="compositionally biased region" description="Basic and acidic residues" evidence="6">
    <location>
        <begin position="737"/>
        <end position="753"/>
    </location>
</feature>
<feature type="domain" description="C3H1-type" evidence="7">
    <location>
        <begin position="367"/>
        <end position="393"/>
    </location>
</feature>
<organism evidence="8 9">
    <name type="scientific">Besnoitia besnoiti</name>
    <name type="common">Apicomplexan protozoan</name>
    <dbReference type="NCBI Taxonomy" id="94643"/>
    <lineage>
        <taxon>Eukaryota</taxon>
        <taxon>Sar</taxon>
        <taxon>Alveolata</taxon>
        <taxon>Apicomplexa</taxon>
        <taxon>Conoidasida</taxon>
        <taxon>Coccidia</taxon>
        <taxon>Eucoccidiorida</taxon>
        <taxon>Eimeriorina</taxon>
        <taxon>Sarcocystidae</taxon>
        <taxon>Besnoitia</taxon>
    </lineage>
</organism>
<feature type="compositionally biased region" description="Low complexity" evidence="6">
    <location>
        <begin position="26"/>
        <end position="38"/>
    </location>
</feature>
<proteinExistence type="predicted"/>
<keyword evidence="3 5" id="KW-0863">Zinc-finger</keyword>
<feature type="compositionally biased region" description="Low complexity" evidence="6">
    <location>
        <begin position="709"/>
        <end position="735"/>
    </location>
</feature>
<dbReference type="EMBL" id="NWUJ01000005">
    <property type="protein sequence ID" value="PFH35143.1"/>
    <property type="molecule type" value="Genomic_DNA"/>
</dbReference>
<dbReference type="VEuPathDB" id="ToxoDB:BESB_060300"/>
<feature type="region of interest" description="Disordered" evidence="6">
    <location>
        <begin position="662"/>
        <end position="753"/>
    </location>
</feature>
<dbReference type="GeneID" id="40310958"/>
<evidence type="ECO:0000313" key="9">
    <source>
        <dbReference type="Proteomes" id="UP000224006"/>
    </source>
</evidence>
<feature type="zinc finger region" description="C3H1-type" evidence="5">
    <location>
        <begin position="330"/>
        <end position="358"/>
    </location>
</feature>
<dbReference type="Gene3D" id="4.10.1000.10">
    <property type="entry name" value="Zinc finger, CCCH-type"/>
    <property type="match status" value="3"/>
</dbReference>
<keyword evidence="1 5" id="KW-0479">Metal-binding</keyword>
<feature type="region of interest" description="Disordered" evidence="6">
    <location>
        <begin position="523"/>
        <end position="595"/>
    </location>
</feature>
<gene>
    <name evidence="8" type="ORF">BESB_060300</name>
</gene>
<feature type="compositionally biased region" description="Pro residues" evidence="6">
    <location>
        <begin position="177"/>
        <end position="186"/>
    </location>
</feature>
<feature type="zinc finger region" description="C3H1-type" evidence="5">
    <location>
        <begin position="367"/>
        <end position="393"/>
    </location>
</feature>
<dbReference type="PANTHER" id="PTHR12547">
    <property type="entry name" value="CCCH ZINC FINGER/TIS11-RELATED"/>
    <property type="match status" value="1"/>
</dbReference>
<dbReference type="GO" id="GO:0003729">
    <property type="term" value="F:mRNA binding"/>
    <property type="evidence" value="ECO:0007669"/>
    <property type="project" value="InterPro"/>
</dbReference>
<feature type="compositionally biased region" description="Basic and acidic residues" evidence="6">
    <location>
        <begin position="92"/>
        <end position="105"/>
    </location>
</feature>
<reference evidence="8 9" key="1">
    <citation type="submission" date="2017-09" db="EMBL/GenBank/DDBJ databases">
        <title>Genome sequencing of Besnoitia besnoiti strain Bb-Ger1.</title>
        <authorList>
            <person name="Schares G."/>
            <person name="Venepally P."/>
            <person name="Lorenzi H.A."/>
        </authorList>
    </citation>
    <scope>NUCLEOTIDE SEQUENCE [LARGE SCALE GENOMIC DNA]</scope>
    <source>
        <strain evidence="8 9">Bb-Ger1</strain>
    </source>
</reference>
<accession>A0A2A9MHL2</accession>
<evidence type="ECO:0000256" key="6">
    <source>
        <dbReference type="SAM" id="MobiDB-lite"/>
    </source>
</evidence>
<keyword evidence="9" id="KW-1185">Reference proteome</keyword>
<feature type="region of interest" description="Disordered" evidence="6">
    <location>
        <begin position="905"/>
        <end position="938"/>
    </location>
</feature>
<evidence type="ECO:0000313" key="8">
    <source>
        <dbReference type="EMBL" id="PFH35143.1"/>
    </source>
</evidence>
<dbReference type="KEGG" id="bbes:BESB_060300"/>
<keyword evidence="4 5" id="KW-0862">Zinc</keyword>
<dbReference type="AlphaFoldDB" id="A0A2A9MHL2"/>
<feature type="domain" description="C3H1-type" evidence="7">
    <location>
        <begin position="295"/>
        <end position="322"/>
    </location>
</feature>
<feature type="region of interest" description="Disordered" evidence="6">
    <location>
        <begin position="967"/>
        <end position="986"/>
    </location>
</feature>
<evidence type="ECO:0000256" key="5">
    <source>
        <dbReference type="PROSITE-ProRule" id="PRU00723"/>
    </source>
</evidence>
<evidence type="ECO:0000259" key="7">
    <source>
        <dbReference type="PROSITE" id="PS50103"/>
    </source>
</evidence>
<protein>
    <submittedName>
        <fullName evidence="8">Zinc finger (CCCH type) motif-containing protein</fullName>
    </submittedName>
</protein>
<dbReference type="InterPro" id="IPR045877">
    <property type="entry name" value="ZFP36-like"/>
</dbReference>
<dbReference type="STRING" id="94643.A0A2A9MHL2"/>
<comment type="caution">
    <text evidence="8">The sequence shown here is derived from an EMBL/GenBank/DDBJ whole genome shotgun (WGS) entry which is preliminary data.</text>
</comment>
<evidence type="ECO:0000256" key="3">
    <source>
        <dbReference type="ARBA" id="ARBA00022771"/>
    </source>
</evidence>
<dbReference type="RefSeq" id="XP_029219152.1">
    <property type="nucleotide sequence ID" value="XM_029364444.1"/>
</dbReference>
<name>A0A2A9MHL2_BESBE</name>
<evidence type="ECO:0000256" key="4">
    <source>
        <dbReference type="ARBA" id="ARBA00022833"/>
    </source>
</evidence>
<feature type="compositionally biased region" description="Low complexity" evidence="6">
    <location>
        <begin position="106"/>
        <end position="134"/>
    </location>
</feature>
<sequence>MPKAPATVQSPPGGTAGWTASGGFEAPSARSGARNGSRSKADAGKGVNAATGSFRATARRGLKKSAAHAGSRPRGEEATGALPKSDLSASGKWKDSPPRPSRKDSSGSCGMSTSCGASEDADSSLLSPSAFPPLGVAVHPSGLNSSNDAQLCSGLAFPEAPSRKATQRQSSPARTWSPPPPPPPLRAPGVEDQSGKGLSSYPRETGLSSYPRETEAAGAPEAAYADAIPGVPPLAGLSSWQRCRESALPSGVFSRSAPPAPSVDNSAGLTGDAAAIKAESVTLQPTILADRRSAFVKTQMCQHVTAGRCRMGEQCRYAHSVEELRPAPQLDKTMICASVKAGKVCPRGAACTFAHSRGELRQTIDHYKTNMCRNWLQGRCSKPNTCNHAHGEQELSFYRRLAATRGCRNFSKEQHHMHLAPLSAAGSGSGALPAPPNMGVSGTANAQGERAFGAGTGPAAAHHHVGMPLPAAVAGPGGSPARAVYEGIGVSQLSERTARVPFTVCPGHSYDDICLRGRVPARGRSSSAHELVRGGQKEASSVLGGGSQSEVSASLGRRDGCPRTPESGTGRPAGGRRPPQILSSAPFEPCGGGQAQTRALASGCAADSGTNLEHHRELGTLLQDWGRPLPHLEDILLGDKRGRRASEGESGLLPPTLQETEQLAASPAGQVAARGSATTEGSGLHLPTPGADLLASPSMTPASPVGSPCGSSASCHSLRSSSSPTTAPSSPLAGPQQREEGARVAGKRTDRRNVSVIAKKGACRDGEACSSSGQRHGGSSDEELPGNAASACTRASAEGCQFSRGTSAKMSRDCGTNSRGSFYSVNACTDASPWADARTGGSSVMASSDSLEAVAAAAGLLDKRQRAELQKHVERLRWLQQQSTQAGKFFLEGAKGVWAYTASEDGNGGQASDRLRHAGSAPSSCGGPSAKSLGGVRGGSAQIQSASAIEQGVSSLTELVAFLRSEAMRSDEPKSPSQSAAGAFAPAERRLRDGLDSVWGGSGSYLQTQLVREAQKSALEPFQFSCGKSRSPEEKRDEDNEWEELMKSLLEDAEGLTLAPCRESPGAQSTLIFAGTQ</sequence>
<dbReference type="GO" id="GO:0008270">
    <property type="term" value="F:zinc ion binding"/>
    <property type="evidence" value="ECO:0007669"/>
    <property type="project" value="UniProtKB-KW"/>
</dbReference>
<dbReference type="Proteomes" id="UP000224006">
    <property type="component" value="Chromosome V"/>
</dbReference>
<dbReference type="PROSITE" id="PS50103">
    <property type="entry name" value="ZF_C3H1"/>
    <property type="match status" value="3"/>
</dbReference>
<feature type="compositionally biased region" description="Low complexity" evidence="6">
    <location>
        <begin position="918"/>
        <end position="932"/>
    </location>
</feature>
<evidence type="ECO:0000256" key="1">
    <source>
        <dbReference type="ARBA" id="ARBA00022723"/>
    </source>
</evidence>
<feature type="region of interest" description="Disordered" evidence="6">
    <location>
        <begin position="1"/>
        <end position="218"/>
    </location>
</feature>
<dbReference type="SUPFAM" id="SSF90229">
    <property type="entry name" value="CCCH zinc finger"/>
    <property type="match status" value="3"/>
</dbReference>
<dbReference type="InterPro" id="IPR000571">
    <property type="entry name" value="Znf_CCCH"/>
</dbReference>